<organism evidence="10 11">
    <name type="scientific">Ophiostoma piceae (strain UAMH 11346)</name>
    <name type="common">Sap stain fungus</name>
    <dbReference type="NCBI Taxonomy" id="1262450"/>
    <lineage>
        <taxon>Eukaryota</taxon>
        <taxon>Fungi</taxon>
        <taxon>Dikarya</taxon>
        <taxon>Ascomycota</taxon>
        <taxon>Pezizomycotina</taxon>
        <taxon>Sordariomycetes</taxon>
        <taxon>Sordariomycetidae</taxon>
        <taxon>Ophiostomatales</taxon>
        <taxon>Ophiostomataceae</taxon>
        <taxon>Ophiostoma</taxon>
    </lineage>
</organism>
<name>S3C8E9_OPHP1</name>
<dbReference type="EMBL" id="KE148147">
    <property type="protein sequence ID" value="EPE09774.1"/>
    <property type="molecule type" value="Genomic_DNA"/>
</dbReference>
<evidence type="ECO:0000256" key="2">
    <source>
        <dbReference type="ARBA" id="ARBA00022527"/>
    </source>
</evidence>
<dbReference type="EC" id="2.7.11.1" evidence="1"/>
<dbReference type="OMA" id="ARISEDW"/>
<dbReference type="HOGENOM" id="CLU_000288_81_1_1"/>
<keyword evidence="11" id="KW-1185">Reference proteome</keyword>
<evidence type="ECO:0000256" key="6">
    <source>
        <dbReference type="ARBA" id="ARBA00022840"/>
    </source>
</evidence>
<dbReference type="PANTHER" id="PTHR47634">
    <property type="entry name" value="PROTEIN KINASE DOMAIN-CONTAINING PROTEIN-RELATED"/>
    <property type="match status" value="1"/>
</dbReference>
<dbReference type="GO" id="GO:0000245">
    <property type="term" value="P:spliceosomal complex assembly"/>
    <property type="evidence" value="ECO:0007669"/>
    <property type="project" value="TreeGrafter"/>
</dbReference>
<feature type="domain" description="Protein kinase" evidence="9">
    <location>
        <begin position="99"/>
        <end position="439"/>
    </location>
</feature>
<keyword evidence="2" id="KW-0723">Serine/threonine-protein kinase</keyword>
<protein>
    <recommendedName>
        <fullName evidence="1">non-specific serine/threonine protein kinase</fullName>
        <ecNumber evidence="1">2.7.11.1</ecNumber>
    </recommendedName>
</protein>
<evidence type="ECO:0000256" key="4">
    <source>
        <dbReference type="ARBA" id="ARBA00022741"/>
    </source>
</evidence>
<dbReference type="SUPFAM" id="SSF56112">
    <property type="entry name" value="Protein kinase-like (PK-like)"/>
    <property type="match status" value="1"/>
</dbReference>
<keyword evidence="3" id="KW-0808">Transferase</keyword>
<dbReference type="InterPro" id="IPR000719">
    <property type="entry name" value="Prot_kinase_dom"/>
</dbReference>
<dbReference type="OrthoDB" id="5979581at2759"/>
<dbReference type="InterPro" id="IPR051334">
    <property type="entry name" value="SRPK"/>
</dbReference>
<evidence type="ECO:0000256" key="3">
    <source>
        <dbReference type="ARBA" id="ARBA00022679"/>
    </source>
</evidence>
<dbReference type="STRING" id="1262450.S3C8E9"/>
<evidence type="ECO:0000313" key="11">
    <source>
        <dbReference type="Proteomes" id="UP000016923"/>
    </source>
</evidence>
<keyword evidence="6" id="KW-0067">ATP-binding</keyword>
<dbReference type="eggNOG" id="KOG1290">
    <property type="taxonomic scope" value="Eukaryota"/>
</dbReference>
<dbReference type="PROSITE" id="PS50011">
    <property type="entry name" value="PROTEIN_KINASE_DOM"/>
    <property type="match status" value="1"/>
</dbReference>
<dbReference type="GO" id="GO:0004674">
    <property type="term" value="F:protein serine/threonine kinase activity"/>
    <property type="evidence" value="ECO:0007669"/>
    <property type="project" value="UniProtKB-KW"/>
</dbReference>
<proteinExistence type="predicted"/>
<sequence>MSLPLTRPLSISRLKAFPTVGSLKTSLSRQFNKSLWPPVSIATMGTTASRPQPVPPLLFPTTGFELIDPSDKVEEEALSTFHPGDYYPMHLGDIVRERYQVVAKLGYGTTSTVWLARDLTRYWTLKVYKASVKQAHELAIFRHLQQSASSSNHPGLENIRRLEDSFTVRSPSGTEHVVMVMTPLGMSLRSFRERQAAKVFSPTFTMVAVDQALVGLNFLHAIADVVHTDLHAGNLLIGIQDESILSGVEDDSIHKPSARKQNSDGTVTYVSQYMLGGLGPIQICDFGQARIGELHSGPAMPIPYRAPEVILKMPWGREVDMWSLGLMTWDLLEKKPLFDVYDAEDPDLNDAHHLAALTVLLETPPVAFQEQSLECKKYWDEKGNWIGPVPLPQLEDLSRQITRLEGYDKLKFLSFVGTLLNWDPVERMSTSQAYDHVWLKDFRTGLDERERAAHEK</sequence>
<comment type="catalytic activity">
    <reaction evidence="8">
        <text>L-seryl-[protein] + ATP = O-phospho-L-seryl-[protein] + ADP + H(+)</text>
        <dbReference type="Rhea" id="RHEA:17989"/>
        <dbReference type="Rhea" id="RHEA-COMP:9863"/>
        <dbReference type="Rhea" id="RHEA-COMP:11604"/>
        <dbReference type="ChEBI" id="CHEBI:15378"/>
        <dbReference type="ChEBI" id="CHEBI:29999"/>
        <dbReference type="ChEBI" id="CHEBI:30616"/>
        <dbReference type="ChEBI" id="CHEBI:83421"/>
        <dbReference type="ChEBI" id="CHEBI:456216"/>
        <dbReference type="EC" id="2.7.11.1"/>
    </reaction>
</comment>
<dbReference type="Gene3D" id="3.30.200.20">
    <property type="entry name" value="Phosphorylase Kinase, domain 1"/>
    <property type="match status" value="1"/>
</dbReference>
<dbReference type="PANTHER" id="PTHR47634:SF9">
    <property type="entry name" value="PROTEIN KINASE DOMAIN-CONTAINING PROTEIN-RELATED"/>
    <property type="match status" value="1"/>
</dbReference>
<dbReference type="VEuPathDB" id="FungiDB:F503_07550"/>
<evidence type="ECO:0000256" key="1">
    <source>
        <dbReference type="ARBA" id="ARBA00012513"/>
    </source>
</evidence>
<dbReference type="Proteomes" id="UP000016923">
    <property type="component" value="Unassembled WGS sequence"/>
</dbReference>
<dbReference type="InterPro" id="IPR011009">
    <property type="entry name" value="Kinase-like_dom_sf"/>
</dbReference>
<evidence type="ECO:0000256" key="8">
    <source>
        <dbReference type="ARBA" id="ARBA00048679"/>
    </source>
</evidence>
<evidence type="ECO:0000259" key="9">
    <source>
        <dbReference type="PROSITE" id="PS50011"/>
    </source>
</evidence>
<dbReference type="Pfam" id="PF00069">
    <property type="entry name" value="Pkinase"/>
    <property type="match status" value="1"/>
</dbReference>
<accession>S3C8E9</accession>
<evidence type="ECO:0000256" key="7">
    <source>
        <dbReference type="ARBA" id="ARBA00047899"/>
    </source>
</evidence>
<evidence type="ECO:0000313" key="10">
    <source>
        <dbReference type="EMBL" id="EPE09774.1"/>
    </source>
</evidence>
<dbReference type="SMART" id="SM00220">
    <property type="entry name" value="S_TKc"/>
    <property type="match status" value="1"/>
</dbReference>
<dbReference type="GO" id="GO:0050684">
    <property type="term" value="P:regulation of mRNA processing"/>
    <property type="evidence" value="ECO:0007669"/>
    <property type="project" value="TreeGrafter"/>
</dbReference>
<dbReference type="GO" id="GO:0005524">
    <property type="term" value="F:ATP binding"/>
    <property type="evidence" value="ECO:0007669"/>
    <property type="project" value="UniProtKB-KW"/>
</dbReference>
<gene>
    <name evidence="10" type="ORF">F503_07550</name>
</gene>
<keyword evidence="4" id="KW-0547">Nucleotide-binding</keyword>
<evidence type="ECO:0000256" key="5">
    <source>
        <dbReference type="ARBA" id="ARBA00022777"/>
    </source>
</evidence>
<keyword evidence="5 10" id="KW-0418">Kinase</keyword>
<dbReference type="AlphaFoldDB" id="S3C8E9"/>
<comment type="catalytic activity">
    <reaction evidence="7">
        <text>L-threonyl-[protein] + ATP = O-phospho-L-threonyl-[protein] + ADP + H(+)</text>
        <dbReference type="Rhea" id="RHEA:46608"/>
        <dbReference type="Rhea" id="RHEA-COMP:11060"/>
        <dbReference type="Rhea" id="RHEA-COMP:11605"/>
        <dbReference type="ChEBI" id="CHEBI:15378"/>
        <dbReference type="ChEBI" id="CHEBI:30013"/>
        <dbReference type="ChEBI" id="CHEBI:30616"/>
        <dbReference type="ChEBI" id="CHEBI:61977"/>
        <dbReference type="ChEBI" id="CHEBI:456216"/>
        <dbReference type="EC" id="2.7.11.1"/>
    </reaction>
</comment>
<reference evidence="10 11" key="1">
    <citation type="journal article" date="2013" name="BMC Genomics">
        <title>The genome and transcriptome of the pine saprophyte Ophiostoma piceae, and a comparison with the bark beetle-associated pine pathogen Grosmannia clavigera.</title>
        <authorList>
            <person name="Haridas S."/>
            <person name="Wang Y."/>
            <person name="Lim L."/>
            <person name="Massoumi Alamouti S."/>
            <person name="Jackman S."/>
            <person name="Docking R."/>
            <person name="Robertson G."/>
            <person name="Birol I."/>
            <person name="Bohlmann J."/>
            <person name="Breuil C."/>
        </authorList>
    </citation>
    <scope>NUCLEOTIDE SEQUENCE [LARGE SCALE GENOMIC DNA]</scope>
    <source>
        <strain evidence="10 11">UAMH 11346</strain>
    </source>
</reference>
<dbReference type="Gene3D" id="1.10.510.10">
    <property type="entry name" value="Transferase(Phosphotransferase) domain 1"/>
    <property type="match status" value="1"/>
</dbReference>